<dbReference type="InterPro" id="IPR033121">
    <property type="entry name" value="PEPTIDASE_A1"/>
</dbReference>
<dbReference type="PANTHER" id="PTHR47967">
    <property type="entry name" value="OS07G0603500 PROTEIN-RELATED"/>
    <property type="match status" value="1"/>
</dbReference>
<feature type="domain" description="Peptidase A1" evidence="11">
    <location>
        <begin position="72"/>
        <end position="407"/>
    </location>
</feature>
<dbReference type="GO" id="GO:0004190">
    <property type="term" value="F:aspartic-type endopeptidase activity"/>
    <property type="evidence" value="ECO:0007669"/>
    <property type="project" value="UniProtKB-KW"/>
</dbReference>
<dbReference type="GO" id="GO:0006508">
    <property type="term" value="P:proteolysis"/>
    <property type="evidence" value="ECO:0007669"/>
    <property type="project" value="UniProtKB-KW"/>
</dbReference>
<comment type="similarity">
    <text evidence="2 10">Belongs to the peptidase A1 family.</text>
</comment>
<protein>
    <submittedName>
        <fullName evidence="12">Aspartic proteinase CDR1-like</fullName>
    </submittedName>
</protein>
<dbReference type="InterPro" id="IPR034161">
    <property type="entry name" value="Pepsin-like_plant"/>
</dbReference>
<dbReference type="InterPro" id="IPR021109">
    <property type="entry name" value="Peptidase_aspartic_dom_sf"/>
</dbReference>
<keyword evidence="13" id="KW-1185">Reference proteome</keyword>
<evidence type="ECO:0000313" key="12">
    <source>
        <dbReference type="EMBL" id="KAL1547478.1"/>
    </source>
</evidence>
<feature type="active site" evidence="9">
    <location>
        <position position="295"/>
    </location>
</feature>
<evidence type="ECO:0000256" key="6">
    <source>
        <dbReference type="ARBA" id="ARBA00022750"/>
    </source>
</evidence>
<dbReference type="PROSITE" id="PS00141">
    <property type="entry name" value="ASP_PROTEASE"/>
    <property type="match status" value="1"/>
</dbReference>
<organism evidence="12 13">
    <name type="scientific">Salvia divinorum</name>
    <name type="common">Maria pastora</name>
    <name type="synonym">Diviner's sage</name>
    <dbReference type="NCBI Taxonomy" id="28513"/>
    <lineage>
        <taxon>Eukaryota</taxon>
        <taxon>Viridiplantae</taxon>
        <taxon>Streptophyta</taxon>
        <taxon>Embryophyta</taxon>
        <taxon>Tracheophyta</taxon>
        <taxon>Spermatophyta</taxon>
        <taxon>Magnoliopsida</taxon>
        <taxon>eudicotyledons</taxon>
        <taxon>Gunneridae</taxon>
        <taxon>Pentapetalae</taxon>
        <taxon>asterids</taxon>
        <taxon>lamiids</taxon>
        <taxon>Lamiales</taxon>
        <taxon>Lamiaceae</taxon>
        <taxon>Nepetoideae</taxon>
        <taxon>Mentheae</taxon>
        <taxon>Salviinae</taxon>
        <taxon>Salvia</taxon>
        <taxon>Salvia subgen. Calosphace</taxon>
    </lineage>
</organism>
<keyword evidence="7 10" id="KW-0378">Hydrolase</keyword>
<keyword evidence="5" id="KW-0732">Signal</keyword>
<reference evidence="12 13" key="1">
    <citation type="submission" date="2024-06" db="EMBL/GenBank/DDBJ databases">
        <title>A chromosome level genome sequence of Diviner's sage (Salvia divinorum).</title>
        <authorList>
            <person name="Ford S.A."/>
            <person name="Ro D.-K."/>
            <person name="Ness R.W."/>
            <person name="Phillips M.A."/>
        </authorList>
    </citation>
    <scope>NUCLEOTIDE SEQUENCE [LARGE SCALE GENOMIC DNA]</scope>
    <source>
        <strain evidence="12">SAF-2024a</strain>
        <tissue evidence="12">Leaf</tissue>
    </source>
</reference>
<comment type="caution">
    <text evidence="12">The sequence shown here is derived from an EMBL/GenBank/DDBJ whole genome shotgun (WGS) entry which is preliminary data.</text>
</comment>
<dbReference type="GO" id="GO:0005576">
    <property type="term" value="C:extracellular region"/>
    <property type="evidence" value="ECO:0007669"/>
    <property type="project" value="UniProtKB-SubCell"/>
</dbReference>
<evidence type="ECO:0000256" key="9">
    <source>
        <dbReference type="PIRSR" id="PIRSR601461-1"/>
    </source>
</evidence>
<dbReference type="InterPro" id="IPR051708">
    <property type="entry name" value="Plant_Aspart_Prot_A1"/>
</dbReference>
<evidence type="ECO:0000256" key="5">
    <source>
        <dbReference type="ARBA" id="ARBA00022729"/>
    </source>
</evidence>
<sequence>MKTATTLIIAINIMSMITTQGLTIDLIRREFLQSPSLISSSHPFMTILRNHRANTRISQTPLVDIFSDKGEYLMKLSIGTPPVETLAVVDTGSDLVWIQCKPCTECFRQKAPLFQPKLSSTYKPTGCTSAPCNALHGRTSCLQDSCRYTIGYGDKSFSNGYLATETLRLGSVAIPNVVIGCGHNNRGTFGPRVSGIVGLGGGELSLITQMGSLTRGRFSYCLGSGALSSSKMSFGDDADVSGDDAETTALVARFPKTFYFLTLEGISVGNHRVEFDSHSSSNSSKGIEEGNIIIDSGTTLTFLPQELYNKVTAQVKRHMKMKEVDDPKGLLDLCYYYSTSVTKVPEIIFHFIGADVKLKPLNTFIKTRKNNLCLAFAPTNDEPIFGNLAQMDFLIGYDLQNKIVSFKPADCN</sequence>
<gene>
    <name evidence="12" type="ORF">AAHA92_23952</name>
</gene>
<dbReference type="PANTHER" id="PTHR47967:SF66">
    <property type="entry name" value="ASPARTIC PROTEINASE CDR1-RELATED"/>
    <property type="match status" value="1"/>
</dbReference>
<dbReference type="Pfam" id="PF14541">
    <property type="entry name" value="TAXi_C"/>
    <property type="match status" value="1"/>
</dbReference>
<evidence type="ECO:0000313" key="13">
    <source>
        <dbReference type="Proteomes" id="UP001567538"/>
    </source>
</evidence>
<evidence type="ECO:0000256" key="7">
    <source>
        <dbReference type="ARBA" id="ARBA00022801"/>
    </source>
</evidence>
<comment type="subcellular location">
    <subcellularLocation>
        <location evidence="1">Secreted</location>
    </subcellularLocation>
</comment>
<keyword evidence="8" id="KW-0325">Glycoprotein</keyword>
<dbReference type="SUPFAM" id="SSF50630">
    <property type="entry name" value="Acid proteases"/>
    <property type="match status" value="1"/>
</dbReference>
<dbReference type="Pfam" id="PF14543">
    <property type="entry name" value="TAXi_N"/>
    <property type="match status" value="1"/>
</dbReference>
<evidence type="ECO:0000256" key="8">
    <source>
        <dbReference type="ARBA" id="ARBA00023180"/>
    </source>
</evidence>
<dbReference type="Gene3D" id="2.40.70.10">
    <property type="entry name" value="Acid Proteases"/>
    <property type="match status" value="2"/>
</dbReference>
<dbReference type="PRINTS" id="PR00792">
    <property type="entry name" value="PEPSIN"/>
</dbReference>
<accession>A0ABD1GWN9</accession>
<evidence type="ECO:0000256" key="1">
    <source>
        <dbReference type="ARBA" id="ARBA00004613"/>
    </source>
</evidence>
<keyword evidence="4 10" id="KW-0645">Protease</keyword>
<feature type="active site" evidence="9">
    <location>
        <position position="90"/>
    </location>
</feature>
<dbReference type="FunFam" id="2.40.70.10:FF:000050">
    <property type="entry name" value="Aspartic proteinase CDR1"/>
    <property type="match status" value="1"/>
</dbReference>
<dbReference type="FunFam" id="2.40.70.10:FF:000016">
    <property type="entry name" value="Probable aspartic protease At2g35615"/>
    <property type="match status" value="1"/>
</dbReference>
<dbReference type="Proteomes" id="UP001567538">
    <property type="component" value="Unassembled WGS sequence"/>
</dbReference>
<evidence type="ECO:0000256" key="2">
    <source>
        <dbReference type="ARBA" id="ARBA00007447"/>
    </source>
</evidence>
<name>A0ABD1GWN9_SALDI</name>
<evidence type="ECO:0000256" key="3">
    <source>
        <dbReference type="ARBA" id="ARBA00022525"/>
    </source>
</evidence>
<evidence type="ECO:0000256" key="10">
    <source>
        <dbReference type="RuleBase" id="RU000454"/>
    </source>
</evidence>
<keyword evidence="6 10" id="KW-0064">Aspartyl protease</keyword>
<dbReference type="PROSITE" id="PS51767">
    <property type="entry name" value="PEPTIDASE_A1"/>
    <property type="match status" value="1"/>
</dbReference>
<keyword evidence="3" id="KW-0964">Secreted</keyword>
<dbReference type="InterPro" id="IPR001969">
    <property type="entry name" value="Aspartic_peptidase_AS"/>
</dbReference>
<dbReference type="InterPro" id="IPR001461">
    <property type="entry name" value="Aspartic_peptidase_A1"/>
</dbReference>
<evidence type="ECO:0000259" key="11">
    <source>
        <dbReference type="PROSITE" id="PS51767"/>
    </source>
</evidence>
<dbReference type="CDD" id="cd05476">
    <property type="entry name" value="pepsin_A_like_plant"/>
    <property type="match status" value="1"/>
</dbReference>
<proteinExistence type="inferred from homology"/>
<dbReference type="AlphaFoldDB" id="A0ABD1GWN9"/>
<dbReference type="InterPro" id="IPR032861">
    <property type="entry name" value="TAXi_N"/>
</dbReference>
<evidence type="ECO:0000256" key="4">
    <source>
        <dbReference type="ARBA" id="ARBA00022670"/>
    </source>
</evidence>
<dbReference type="InterPro" id="IPR032799">
    <property type="entry name" value="TAXi_C"/>
</dbReference>
<dbReference type="EMBL" id="JBEAFC010000008">
    <property type="protein sequence ID" value="KAL1547478.1"/>
    <property type="molecule type" value="Genomic_DNA"/>
</dbReference>